<dbReference type="InterPro" id="IPR002656">
    <property type="entry name" value="Acyl_transf_3_dom"/>
</dbReference>
<proteinExistence type="predicted"/>
<dbReference type="Proteomes" id="UP001246372">
    <property type="component" value="Unassembled WGS sequence"/>
</dbReference>
<evidence type="ECO:0000313" key="3">
    <source>
        <dbReference type="EMBL" id="MDT8999583.1"/>
    </source>
</evidence>
<evidence type="ECO:0000256" key="1">
    <source>
        <dbReference type="SAM" id="Phobius"/>
    </source>
</evidence>
<protein>
    <submittedName>
        <fullName evidence="3">Acyltransferase family protein</fullName>
    </submittedName>
</protein>
<keyword evidence="4" id="KW-1185">Reference proteome</keyword>
<dbReference type="PANTHER" id="PTHR36927">
    <property type="entry name" value="BLR4337 PROTEIN"/>
    <property type="match status" value="1"/>
</dbReference>
<reference evidence="3" key="1">
    <citation type="submission" date="2023-09" db="EMBL/GenBank/DDBJ databases">
        <title>Paucibacter sp. APW11 Genome sequencing and assembly.</title>
        <authorList>
            <person name="Kim I."/>
        </authorList>
    </citation>
    <scope>NUCLEOTIDE SEQUENCE</scope>
    <source>
        <strain evidence="3">APW11</strain>
    </source>
</reference>
<feature type="transmembrane region" description="Helical" evidence="1">
    <location>
        <begin position="186"/>
        <end position="202"/>
    </location>
</feature>
<name>A0ABU3PAP8_9BURK</name>
<keyword evidence="3" id="KW-0012">Acyltransferase</keyword>
<organism evidence="3 4">
    <name type="scientific">Roseateles aquae</name>
    <dbReference type="NCBI Taxonomy" id="3077235"/>
    <lineage>
        <taxon>Bacteria</taxon>
        <taxon>Pseudomonadati</taxon>
        <taxon>Pseudomonadota</taxon>
        <taxon>Betaproteobacteria</taxon>
        <taxon>Burkholderiales</taxon>
        <taxon>Sphaerotilaceae</taxon>
        <taxon>Roseateles</taxon>
    </lineage>
</organism>
<keyword evidence="1" id="KW-0472">Membrane</keyword>
<feature type="transmembrane region" description="Helical" evidence="1">
    <location>
        <begin position="90"/>
        <end position="108"/>
    </location>
</feature>
<dbReference type="EMBL" id="JAVXZY010000003">
    <property type="protein sequence ID" value="MDT8999583.1"/>
    <property type="molecule type" value="Genomic_DNA"/>
</dbReference>
<keyword evidence="3" id="KW-0808">Transferase</keyword>
<accession>A0ABU3PAP8</accession>
<feature type="transmembrane region" description="Helical" evidence="1">
    <location>
        <begin position="277"/>
        <end position="297"/>
    </location>
</feature>
<feature type="transmembrane region" description="Helical" evidence="1">
    <location>
        <begin position="12"/>
        <end position="34"/>
    </location>
</feature>
<dbReference type="Pfam" id="PF01757">
    <property type="entry name" value="Acyl_transf_3"/>
    <property type="match status" value="1"/>
</dbReference>
<dbReference type="InterPro" id="IPR050623">
    <property type="entry name" value="Glucan_succinyl_AcylTrfase"/>
</dbReference>
<dbReference type="RefSeq" id="WP_315650143.1">
    <property type="nucleotide sequence ID" value="NZ_JAVXZY010000003.1"/>
</dbReference>
<feature type="transmembrane region" description="Helical" evidence="1">
    <location>
        <begin position="148"/>
        <end position="166"/>
    </location>
</feature>
<keyword evidence="1" id="KW-1133">Transmembrane helix</keyword>
<feature type="transmembrane region" description="Helical" evidence="1">
    <location>
        <begin position="222"/>
        <end position="239"/>
    </location>
</feature>
<evidence type="ECO:0000259" key="2">
    <source>
        <dbReference type="Pfam" id="PF01757"/>
    </source>
</evidence>
<evidence type="ECO:0000313" key="4">
    <source>
        <dbReference type="Proteomes" id="UP001246372"/>
    </source>
</evidence>
<gene>
    <name evidence="3" type="ORF">RQP53_09930</name>
</gene>
<feature type="domain" description="Acyltransferase 3" evidence="2">
    <location>
        <begin position="11"/>
        <end position="359"/>
    </location>
</feature>
<sequence length="400" mass="45463">MNTSTTQGRQYFLDWLRILAFALLVPYHVGMYYVPWDWHVKSSEIIPALEPLMALSSPWRMGLLFLIAGAASAGLMQRGPGFVRSRSKRLLWPLLFGMLVIVPPQAYYEVVTKVAYEGSYLDFMGLYLRAYHGFCKDGHCLSLPTWNHLWFLPYLWVYSLIGWALLKAWPRLSERFSEWIEGASRWQLLIVGALPLIAARNLAPLFESTHNLSWDWYNHAQYLSLFLIGLLAARSSLWAQAQRARWPALALALIAWLAVQAYFKVYADVEPPMALRLFMRVVYGTMQWCCLMAACGFARQHLDADSAWRQPLSDGVFCVYILHQTLIVLLTRLLLPLHWPAALEGPLLIVLTLALSALGYLAVRQVPVLRLLMGVPDRRKTPDRQALAAAATMAAPRTES</sequence>
<keyword evidence="1" id="KW-0812">Transmembrane</keyword>
<feature type="transmembrane region" description="Helical" evidence="1">
    <location>
        <begin position="59"/>
        <end position="78"/>
    </location>
</feature>
<dbReference type="GO" id="GO:0016746">
    <property type="term" value="F:acyltransferase activity"/>
    <property type="evidence" value="ECO:0007669"/>
    <property type="project" value="UniProtKB-KW"/>
</dbReference>
<feature type="transmembrane region" description="Helical" evidence="1">
    <location>
        <begin position="246"/>
        <end position="265"/>
    </location>
</feature>
<comment type="caution">
    <text evidence="3">The sequence shown here is derived from an EMBL/GenBank/DDBJ whole genome shotgun (WGS) entry which is preliminary data.</text>
</comment>
<feature type="transmembrane region" description="Helical" evidence="1">
    <location>
        <begin position="345"/>
        <end position="363"/>
    </location>
</feature>
<dbReference type="PANTHER" id="PTHR36927:SF3">
    <property type="entry name" value="GLUCANS BIOSYNTHESIS PROTEIN C"/>
    <property type="match status" value="1"/>
</dbReference>
<feature type="transmembrane region" description="Helical" evidence="1">
    <location>
        <begin position="317"/>
        <end position="339"/>
    </location>
</feature>